<sequence>MTRPLIGVTTWLRHIDTDLGPQRPVHSLGVEYADPVEAAGGVPVLLAPTAGVDELLDTLDGIVISGGQDVDPSRYGGARESGRVYDPQRDAFEIALVRGARKRGLPLLGICRGLQVANVAFGGTLVVDLPPTADHAPVVAAAEQAKIRHDVHISSGSALAAVYGVTRRRVNTIHHQAVDRVAADFTVSARADDGVVEGLDGPAGWPFWAVQWHPEKLLEPAEAAAEAPLFAALVAAAAAYDVRSEPSIPIGETIP</sequence>
<dbReference type="EMBL" id="JAWJYN010000001">
    <property type="protein sequence ID" value="MDZ8161430.1"/>
    <property type="molecule type" value="Genomic_DNA"/>
</dbReference>
<dbReference type="PANTHER" id="PTHR43235:SF1">
    <property type="entry name" value="GLUTAMINE AMIDOTRANSFERASE PB2B2.05-RELATED"/>
    <property type="match status" value="1"/>
</dbReference>
<evidence type="ECO:0000313" key="2">
    <source>
        <dbReference type="Proteomes" id="UP001291912"/>
    </source>
</evidence>
<name>A0ABU5N5Z7_9MICO</name>
<keyword evidence="1" id="KW-0378">Hydrolase</keyword>
<proteinExistence type="predicted"/>
<dbReference type="RefSeq" id="WP_194424045.1">
    <property type="nucleotide sequence ID" value="NZ_BAAAPT010000001.1"/>
</dbReference>
<dbReference type="InterPro" id="IPR011697">
    <property type="entry name" value="Peptidase_C26"/>
</dbReference>
<dbReference type="InterPro" id="IPR044668">
    <property type="entry name" value="PuuD-like"/>
</dbReference>
<dbReference type="PANTHER" id="PTHR43235">
    <property type="entry name" value="GLUTAMINE AMIDOTRANSFERASE PB2B2.05-RELATED"/>
    <property type="match status" value="1"/>
</dbReference>
<dbReference type="GO" id="GO:0016787">
    <property type="term" value="F:hydrolase activity"/>
    <property type="evidence" value="ECO:0007669"/>
    <property type="project" value="UniProtKB-KW"/>
</dbReference>
<comment type="caution">
    <text evidence="1">The sequence shown here is derived from an EMBL/GenBank/DDBJ whole genome shotgun (WGS) entry which is preliminary data.</text>
</comment>
<dbReference type="Proteomes" id="UP001291912">
    <property type="component" value="Unassembled WGS sequence"/>
</dbReference>
<keyword evidence="2" id="KW-1185">Reference proteome</keyword>
<protein>
    <submittedName>
        <fullName evidence="1">Gamma-glutamyl-gamma-aminobutyrate hydrolase family protein</fullName>
    </submittedName>
</protein>
<dbReference type="PROSITE" id="PS51273">
    <property type="entry name" value="GATASE_TYPE_1"/>
    <property type="match status" value="1"/>
</dbReference>
<organism evidence="1 2">
    <name type="scientific">Microbacterium aquimaris</name>
    <dbReference type="NCBI Taxonomy" id="459816"/>
    <lineage>
        <taxon>Bacteria</taxon>
        <taxon>Bacillati</taxon>
        <taxon>Actinomycetota</taxon>
        <taxon>Actinomycetes</taxon>
        <taxon>Micrococcales</taxon>
        <taxon>Microbacteriaceae</taxon>
        <taxon>Microbacterium</taxon>
    </lineage>
</organism>
<accession>A0ABU5N5Z7</accession>
<evidence type="ECO:0000313" key="1">
    <source>
        <dbReference type="EMBL" id="MDZ8161430.1"/>
    </source>
</evidence>
<gene>
    <name evidence="1" type="ORF">R2Q92_06230</name>
</gene>
<dbReference type="CDD" id="cd01745">
    <property type="entry name" value="GATase1_2"/>
    <property type="match status" value="1"/>
</dbReference>
<dbReference type="Pfam" id="PF07722">
    <property type="entry name" value="Peptidase_C26"/>
    <property type="match status" value="1"/>
</dbReference>
<dbReference type="Gene3D" id="3.40.50.880">
    <property type="match status" value="1"/>
</dbReference>
<reference evidence="1 2" key="1">
    <citation type="submission" date="2023-10" db="EMBL/GenBank/DDBJ databases">
        <title>Microbacterium xanthum sp. nov., isolated from seaweed.</title>
        <authorList>
            <person name="Lee S.D."/>
        </authorList>
    </citation>
    <scope>NUCLEOTIDE SEQUENCE [LARGE SCALE GENOMIC DNA]</scope>
    <source>
        <strain evidence="1 2">KCTC 19124</strain>
    </source>
</reference>
<dbReference type="SUPFAM" id="SSF52317">
    <property type="entry name" value="Class I glutamine amidotransferase-like"/>
    <property type="match status" value="1"/>
</dbReference>
<dbReference type="InterPro" id="IPR029062">
    <property type="entry name" value="Class_I_gatase-like"/>
</dbReference>